<dbReference type="InterPro" id="IPR028992">
    <property type="entry name" value="Hedgehog/Intein_dom"/>
</dbReference>
<dbReference type="OrthoDB" id="6305173at2"/>
<dbReference type="InterPro" id="IPR036844">
    <property type="entry name" value="Hint_dom_sf"/>
</dbReference>
<evidence type="ECO:0000313" key="3">
    <source>
        <dbReference type="EMBL" id="SLN34565.1"/>
    </source>
</evidence>
<proteinExistence type="predicted"/>
<feature type="domain" description="Hedgehog/Intein (Hint)" evidence="2">
    <location>
        <begin position="186"/>
        <end position="318"/>
    </location>
</feature>
<dbReference type="AlphaFoldDB" id="A0A1X6YXI8"/>
<keyword evidence="4" id="KW-1185">Reference proteome</keyword>
<name>A0A1X6YXI8_9RHOB</name>
<gene>
    <name evidence="3" type="ORF">ROH8110_01721</name>
</gene>
<protein>
    <recommendedName>
        <fullName evidence="2">Hedgehog/Intein (Hint) domain-containing protein</fullName>
    </recommendedName>
</protein>
<dbReference type="EMBL" id="FWFU01000002">
    <property type="protein sequence ID" value="SLN34565.1"/>
    <property type="molecule type" value="Genomic_DNA"/>
</dbReference>
<dbReference type="RefSeq" id="WP_085817341.1">
    <property type="nucleotide sequence ID" value="NZ_FWFU01000002.1"/>
</dbReference>
<dbReference type="Proteomes" id="UP000193207">
    <property type="component" value="Unassembled WGS sequence"/>
</dbReference>
<evidence type="ECO:0000256" key="1">
    <source>
        <dbReference type="SAM" id="MobiDB-lite"/>
    </source>
</evidence>
<reference evidence="3 4" key="1">
    <citation type="submission" date="2017-03" db="EMBL/GenBank/DDBJ databases">
        <authorList>
            <person name="Afonso C.L."/>
            <person name="Miller P.J."/>
            <person name="Scott M.A."/>
            <person name="Spackman E."/>
            <person name="Goraichik I."/>
            <person name="Dimitrov K.M."/>
            <person name="Suarez D.L."/>
            <person name="Swayne D.E."/>
        </authorList>
    </citation>
    <scope>NUCLEOTIDE SEQUENCE [LARGE SCALE GENOMIC DNA]</scope>
    <source>
        <strain evidence="3 4">CECT 8110</strain>
    </source>
</reference>
<accession>A0A1X6YXI8</accession>
<evidence type="ECO:0000259" key="2">
    <source>
        <dbReference type="Pfam" id="PF13403"/>
    </source>
</evidence>
<evidence type="ECO:0000313" key="4">
    <source>
        <dbReference type="Proteomes" id="UP000193207"/>
    </source>
</evidence>
<dbReference type="SUPFAM" id="SSF51294">
    <property type="entry name" value="Hedgehog/intein (Hint) domain"/>
    <property type="match status" value="1"/>
</dbReference>
<organism evidence="3 4">
    <name type="scientific">Roseovarius halotolerans</name>
    <dbReference type="NCBI Taxonomy" id="505353"/>
    <lineage>
        <taxon>Bacteria</taxon>
        <taxon>Pseudomonadati</taxon>
        <taxon>Pseudomonadota</taxon>
        <taxon>Alphaproteobacteria</taxon>
        <taxon>Rhodobacterales</taxon>
        <taxon>Roseobacteraceae</taxon>
        <taxon>Roseovarius</taxon>
    </lineage>
</organism>
<feature type="region of interest" description="Disordered" evidence="1">
    <location>
        <begin position="1"/>
        <end position="36"/>
    </location>
</feature>
<sequence length="365" mass="39867">MSWIAISDQHGGRFCPQGLGNPDSQDAGPPHGGADQILPRGTLLLETRLSPDGRPQTLLAFHRDHPWPASLTLRALPGGGIILVETQGDDIRHATLPHDPDGRTDIVRLTYSWDAPARWGRLTLERPESDIIHSVAIAPPHPLLLSDAQSLATRPDLRRIGHDVDFLAISTRIEPVGPMPALTSRVPLATPNGQVETARLHRGDLVMTDTGDCVPILRKVSRTVPARGSFRPVRLRAPYFGLQRDIVVAPQQRLVIGGSQVEYMFGREAVLVPARHLVNGVSALYASGPELVTYHHLLLPGHEAILAAGCAIESLYIGRLRRKSEHLVQSVLAGADRSRLPEHPRPVWPVLKPFEAITLAMERAA</sequence>
<dbReference type="Pfam" id="PF13403">
    <property type="entry name" value="Hint_2"/>
    <property type="match status" value="1"/>
</dbReference>